<organism evidence="6 7">
    <name type="scientific">Roseinatronobacter bogoriensis subsp. barguzinensis</name>
    <dbReference type="NCBI Taxonomy" id="441209"/>
    <lineage>
        <taxon>Bacteria</taxon>
        <taxon>Pseudomonadati</taxon>
        <taxon>Pseudomonadota</taxon>
        <taxon>Alphaproteobacteria</taxon>
        <taxon>Rhodobacterales</taxon>
        <taxon>Paracoccaceae</taxon>
        <taxon>Roseinatronobacter</taxon>
    </lineage>
</organism>
<dbReference type="RefSeq" id="WP_084634981.1">
    <property type="nucleotide sequence ID" value="NZ_CP024899.1"/>
</dbReference>
<keyword evidence="2" id="KW-0229">DNA integration</keyword>
<evidence type="ECO:0000256" key="4">
    <source>
        <dbReference type="ARBA" id="ARBA00023172"/>
    </source>
</evidence>
<dbReference type="PROSITE" id="PS51898">
    <property type="entry name" value="TYR_RECOMBINASE"/>
    <property type="match status" value="1"/>
</dbReference>
<protein>
    <submittedName>
        <fullName evidence="6">Integrase</fullName>
    </submittedName>
</protein>
<evidence type="ECO:0000313" key="6">
    <source>
        <dbReference type="EMBL" id="ATX66947.1"/>
    </source>
</evidence>
<evidence type="ECO:0000313" key="7">
    <source>
        <dbReference type="Proteomes" id="UP000228948"/>
    </source>
</evidence>
<name>A0A2K8KBY4_9RHOB</name>
<dbReference type="Pfam" id="PF00589">
    <property type="entry name" value="Phage_integrase"/>
    <property type="match status" value="1"/>
</dbReference>
<dbReference type="GO" id="GO:0015074">
    <property type="term" value="P:DNA integration"/>
    <property type="evidence" value="ECO:0007669"/>
    <property type="project" value="UniProtKB-KW"/>
</dbReference>
<evidence type="ECO:0000256" key="1">
    <source>
        <dbReference type="ARBA" id="ARBA00008857"/>
    </source>
</evidence>
<sequence>MPTFTTKKPSKKDGPQDGVLYLDLVEAPAKGQRFFFDDHRDAPRGFGLRVTQAGGVAFVLQYTAEGKQRRKTIGDYPTWTLEAARLEASKLRREIDAGADPLEERRRRRAEPTVEELALDWLKKAATGLKSEGAIRGYMLNDIVPHIGSMKVTDVRRRDVIELVEAKAMTAPRAAAQVLLYARRLLNYATDRDIIAANPLAGLRPGSIQVEGKRDPLKAVARGRILTADEIRAFWANAEACGLHRLTALCLKMVLVTGQRPGEVAGMREDEISGRWWTIPASRRGKTDSAHTVYLTDTAMQIIADAKAEIDRLSERRRAPWSGFIFEARPGAAITNAALARAAERSRDALGNMASDQWGHWTPHDLRRTMRTGLSAAKIRPDIAELTIGHTKRGIVAVYDQHGFTDERRAALEAWERRLTAIIAGHDPDAAKGDNVVLLEGARA</sequence>
<dbReference type="AlphaFoldDB" id="A0A2K8KBY4"/>
<dbReference type="Gene3D" id="1.10.443.10">
    <property type="entry name" value="Intergrase catalytic core"/>
    <property type="match status" value="1"/>
</dbReference>
<evidence type="ECO:0000259" key="5">
    <source>
        <dbReference type="PROSITE" id="PS51898"/>
    </source>
</evidence>
<dbReference type="Pfam" id="PF22022">
    <property type="entry name" value="Phage_int_M"/>
    <property type="match status" value="1"/>
</dbReference>
<keyword evidence="7" id="KW-1185">Reference proteome</keyword>
<dbReference type="InterPro" id="IPR010998">
    <property type="entry name" value="Integrase_recombinase_N"/>
</dbReference>
<feature type="domain" description="Tyr recombinase" evidence="5">
    <location>
        <begin position="221"/>
        <end position="413"/>
    </location>
</feature>
<proteinExistence type="inferred from homology"/>
<evidence type="ECO:0000256" key="2">
    <source>
        <dbReference type="ARBA" id="ARBA00022908"/>
    </source>
</evidence>
<dbReference type="Pfam" id="PF13356">
    <property type="entry name" value="Arm-DNA-bind_3"/>
    <property type="match status" value="1"/>
</dbReference>
<dbReference type="InterPro" id="IPR013762">
    <property type="entry name" value="Integrase-like_cat_sf"/>
</dbReference>
<dbReference type="EMBL" id="CP024899">
    <property type="protein sequence ID" value="ATX66947.1"/>
    <property type="molecule type" value="Genomic_DNA"/>
</dbReference>
<reference evidence="6 7" key="1">
    <citation type="submission" date="2017-11" db="EMBL/GenBank/DDBJ databases">
        <title>Revised Sequence and Annotation of the Rhodobaca barguzinensis strain alga05 Genome.</title>
        <authorList>
            <person name="Kopejtka K."/>
            <person name="Tomasch J.M."/>
            <person name="Bunk B."/>
            <person name="Koblizek M."/>
        </authorList>
    </citation>
    <scope>NUCLEOTIDE SEQUENCE [LARGE SCALE GENOMIC DNA]</scope>
    <source>
        <strain evidence="7">alga05</strain>
    </source>
</reference>
<accession>A0A2K8KBY4</accession>
<dbReference type="InterPro" id="IPR053876">
    <property type="entry name" value="Phage_int_M"/>
</dbReference>
<keyword evidence="4" id="KW-0233">DNA recombination</keyword>
<dbReference type="InterPro" id="IPR025166">
    <property type="entry name" value="Integrase_DNA_bind_dom"/>
</dbReference>
<gene>
    <name evidence="6" type="ORF">BG454_14905</name>
</gene>
<dbReference type="GO" id="GO:0006310">
    <property type="term" value="P:DNA recombination"/>
    <property type="evidence" value="ECO:0007669"/>
    <property type="project" value="UniProtKB-KW"/>
</dbReference>
<dbReference type="STRING" id="441209.GCA_001870665_02765"/>
<dbReference type="GO" id="GO:0003677">
    <property type="term" value="F:DNA binding"/>
    <property type="evidence" value="ECO:0007669"/>
    <property type="project" value="UniProtKB-KW"/>
</dbReference>
<dbReference type="InterPro" id="IPR002104">
    <property type="entry name" value="Integrase_catalytic"/>
</dbReference>
<comment type="similarity">
    <text evidence="1">Belongs to the 'phage' integrase family.</text>
</comment>
<keyword evidence="3" id="KW-0238">DNA-binding</keyword>
<dbReference type="Gene3D" id="3.30.160.390">
    <property type="entry name" value="Integrase, DNA-binding domain"/>
    <property type="match status" value="1"/>
</dbReference>
<dbReference type="InterPro" id="IPR011010">
    <property type="entry name" value="DNA_brk_join_enz"/>
</dbReference>
<dbReference type="PANTHER" id="PTHR30629:SF2">
    <property type="entry name" value="PROPHAGE INTEGRASE INTS-RELATED"/>
    <property type="match status" value="1"/>
</dbReference>
<dbReference type="InterPro" id="IPR038488">
    <property type="entry name" value="Integrase_DNA-bd_sf"/>
</dbReference>
<dbReference type="OrthoDB" id="7615137at2"/>
<dbReference type="SUPFAM" id="SSF56349">
    <property type="entry name" value="DNA breaking-rejoining enzymes"/>
    <property type="match status" value="1"/>
</dbReference>
<dbReference type="InterPro" id="IPR050808">
    <property type="entry name" value="Phage_Integrase"/>
</dbReference>
<dbReference type="KEGG" id="rbg:BG454_14905"/>
<dbReference type="Proteomes" id="UP000228948">
    <property type="component" value="Chromosome"/>
</dbReference>
<dbReference type="CDD" id="cd00801">
    <property type="entry name" value="INT_P4_C"/>
    <property type="match status" value="1"/>
</dbReference>
<evidence type="ECO:0000256" key="3">
    <source>
        <dbReference type="ARBA" id="ARBA00023125"/>
    </source>
</evidence>
<dbReference type="PANTHER" id="PTHR30629">
    <property type="entry name" value="PROPHAGE INTEGRASE"/>
    <property type="match status" value="1"/>
</dbReference>
<dbReference type="Gene3D" id="1.10.150.130">
    <property type="match status" value="1"/>
</dbReference>